<dbReference type="Gene3D" id="1.10.220.150">
    <property type="entry name" value="Arf GTPase activating protein"/>
    <property type="match status" value="1"/>
</dbReference>
<dbReference type="InterPro" id="IPR037278">
    <property type="entry name" value="ARFGAP/RecO"/>
</dbReference>
<evidence type="ECO:0000313" key="8">
    <source>
        <dbReference type="EMBL" id="AAT12346.1"/>
    </source>
</evidence>
<accession>Q6E6E1</accession>
<protein>
    <submittedName>
        <fullName evidence="8">Putative zinc finger protein-like protein</fullName>
    </submittedName>
</protein>
<organism evidence="8">
    <name type="scientific">Antonospora locustae</name>
    <name type="common">Microsporidian parasite</name>
    <name type="synonym">Nosema locustae</name>
    <dbReference type="NCBI Taxonomy" id="278021"/>
    <lineage>
        <taxon>Eukaryota</taxon>
        <taxon>Fungi</taxon>
        <taxon>Fungi incertae sedis</taxon>
        <taxon>Microsporidia</taxon>
        <taxon>Antonospora</taxon>
    </lineage>
</organism>
<evidence type="ECO:0000256" key="6">
    <source>
        <dbReference type="SAM" id="MobiDB-lite"/>
    </source>
</evidence>
<evidence type="ECO:0000256" key="1">
    <source>
        <dbReference type="ARBA" id="ARBA00022468"/>
    </source>
</evidence>
<dbReference type="EMBL" id="AY548898">
    <property type="protein sequence ID" value="AAT12346.1"/>
    <property type="molecule type" value="Genomic_DNA"/>
</dbReference>
<dbReference type="InterPro" id="IPR001164">
    <property type="entry name" value="ArfGAP_dom"/>
</dbReference>
<dbReference type="PANTHER" id="PTHR45686">
    <property type="entry name" value="ADP-RIBOSYLATION FACTOR GTPASE ACTIVATING PROTEIN 3, ISOFORM H-RELATED"/>
    <property type="match status" value="1"/>
</dbReference>
<dbReference type="SUPFAM" id="SSF57863">
    <property type="entry name" value="ArfGap/RecO-like zinc finger"/>
    <property type="match status" value="1"/>
</dbReference>
<feature type="compositionally biased region" description="Basic and acidic residues" evidence="6">
    <location>
        <begin position="144"/>
        <end position="159"/>
    </location>
</feature>
<dbReference type="SMART" id="SM00105">
    <property type="entry name" value="ArfGap"/>
    <property type="match status" value="1"/>
</dbReference>
<proteinExistence type="predicted"/>
<feature type="region of interest" description="Disordered" evidence="6">
    <location>
        <begin position="144"/>
        <end position="167"/>
    </location>
</feature>
<name>Q6E6E1_ANTLO</name>
<dbReference type="Pfam" id="PF01412">
    <property type="entry name" value="ArfGap"/>
    <property type="match status" value="1"/>
</dbReference>
<dbReference type="PRINTS" id="PR00405">
    <property type="entry name" value="REVINTRACTNG"/>
</dbReference>
<dbReference type="PANTHER" id="PTHR45686:SF4">
    <property type="entry name" value="ADP-RIBOSYLATION FACTOR GTPASE ACTIVATING PROTEIN 3, ISOFORM H"/>
    <property type="match status" value="1"/>
</dbReference>
<dbReference type="InterPro" id="IPR038508">
    <property type="entry name" value="ArfGAP_dom_sf"/>
</dbReference>
<dbReference type="PROSITE" id="PS50115">
    <property type="entry name" value="ARFGAP"/>
    <property type="match status" value="1"/>
</dbReference>
<evidence type="ECO:0000256" key="2">
    <source>
        <dbReference type="ARBA" id="ARBA00022723"/>
    </source>
</evidence>
<evidence type="ECO:0000256" key="4">
    <source>
        <dbReference type="ARBA" id="ARBA00022833"/>
    </source>
</evidence>
<dbReference type="GO" id="GO:0048205">
    <property type="term" value="P:COPI coating of Golgi vesicle"/>
    <property type="evidence" value="ECO:0007669"/>
    <property type="project" value="TreeGrafter"/>
</dbReference>
<evidence type="ECO:0000259" key="7">
    <source>
        <dbReference type="PROSITE" id="PS50115"/>
    </source>
</evidence>
<keyword evidence="4" id="KW-0862">Zinc</keyword>
<sequence length="202" mass="23015">MANVSKEDAEKFFLMLRNEKGNSRCFDCNKSGPTWISMRHAVFVCTECAAEHRAMGFRLKSMLLDTFTLDDFKRIRLGGNFSIGALSRSDKYNRLASYPGSLDRLVERSSDVSVNVESRAETPRPIVRQKLIPKLGRKIDRMEREAVPQSREELKHPADVKSTSVPKEELLINRKEYRVGESSRGRMGFGVLKMKKQNGDAK</sequence>
<keyword evidence="3 5" id="KW-0863">Zinc-finger</keyword>
<dbReference type="GO" id="GO:0005096">
    <property type="term" value="F:GTPase activator activity"/>
    <property type="evidence" value="ECO:0007669"/>
    <property type="project" value="UniProtKB-KW"/>
</dbReference>
<keyword evidence="2" id="KW-0479">Metal-binding</keyword>
<evidence type="ECO:0000256" key="5">
    <source>
        <dbReference type="PROSITE-ProRule" id="PRU00288"/>
    </source>
</evidence>
<reference evidence="8" key="1">
    <citation type="journal article" date="2004" name="Curr. Biol.">
        <title>Genome compaction and stability in microsporidian intracellular parasites.</title>
        <authorList>
            <person name="Slamovits C.H."/>
            <person name="Fast N.M."/>
            <person name="Law J.S."/>
            <person name="Keeling P.J."/>
        </authorList>
    </citation>
    <scope>NUCLEOTIDE SEQUENCE</scope>
</reference>
<evidence type="ECO:0000256" key="3">
    <source>
        <dbReference type="ARBA" id="ARBA00022771"/>
    </source>
</evidence>
<dbReference type="AlphaFoldDB" id="Q6E6E1"/>
<feature type="domain" description="Arf-GAP" evidence="7">
    <location>
        <begin position="10"/>
        <end position="80"/>
    </location>
</feature>
<dbReference type="GO" id="GO:0008270">
    <property type="term" value="F:zinc ion binding"/>
    <property type="evidence" value="ECO:0007669"/>
    <property type="project" value="UniProtKB-KW"/>
</dbReference>
<dbReference type="GO" id="GO:0000139">
    <property type="term" value="C:Golgi membrane"/>
    <property type="evidence" value="ECO:0007669"/>
    <property type="project" value="GOC"/>
</dbReference>
<keyword evidence="1" id="KW-0343">GTPase activation</keyword>